<dbReference type="GO" id="GO:0008010">
    <property type="term" value="F:structural constituent of chitin-based larval cuticle"/>
    <property type="evidence" value="ECO:0007669"/>
    <property type="project" value="TreeGrafter"/>
</dbReference>
<evidence type="ECO:0000256" key="2">
    <source>
        <dbReference type="SAM" id="SignalP"/>
    </source>
</evidence>
<feature type="chain" id="PRO_5043878401" evidence="2">
    <location>
        <begin position="22"/>
        <end position="165"/>
    </location>
</feature>
<dbReference type="PANTHER" id="PTHR10380:SF238">
    <property type="entry name" value="CUTICULAR PROTEIN 65EA-RELATED"/>
    <property type="match status" value="1"/>
</dbReference>
<feature type="signal peptide" evidence="2">
    <location>
        <begin position="1"/>
        <end position="21"/>
    </location>
</feature>
<dbReference type="Pfam" id="PF00379">
    <property type="entry name" value="Chitin_bind_4"/>
    <property type="match status" value="1"/>
</dbReference>
<keyword evidence="1" id="KW-0193">Cuticle</keyword>
<evidence type="ECO:0000256" key="1">
    <source>
        <dbReference type="PROSITE-ProRule" id="PRU00497"/>
    </source>
</evidence>
<name>A0AAW1LBU1_POPJA</name>
<dbReference type="EMBL" id="JASPKY010000133">
    <property type="protein sequence ID" value="KAK9731382.1"/>
    <property type="molecule type" value="Genomic_DNA"/>
</dbReference>
<dbReference type="InterPro" id="IPR050468">
    <property type="entry name" value="Cuticle_Struct_Prot"/>
</dbReference>
<comment type="caution">
    <text evidence="3">The sequence shown here is derived from an EMBL/GenBank/DDBJ whole genome shotgun (WGS) entry which is preliminary data.</text>
</comment>
<dbReference type="PROSITE" id="PS51155">
    <property type="entry name" value="CHIT_BIND_RR_2"/>
    <property type="match status" value="1"/>
</dbReference>
<proteinExistence type="predicted"/>
<organism evidence="3 4">
    <name type="scientific">Popillia japonica</name>
    <name type="common">Japanese beetle</name>
    <dbReference type="NCBI Taxonomy" id="7064"/>
    <lineage>
        <taxon>Eukaryota</taxon>
        <taxon>Metazoa</taxon>
        <taxon>Ecdysozoa</taxon>
        <taxon>Arthropoda</taxon>
        <taxon>Hexapoda</taxon>
        <taxon>Insecta</taxon>
        <taxon>Pterygota</taxon>
        <taxon>Neoptera</taxon>
        <taxon>Endopterygota</taxon>
        <taxon>Coleoptera</taxon>
        <taxon>Polyphaga</taxon>
        <taxon>Scarabaeiformia</taxon>
        <taxon>Scarabaeidae</taxon>
        <taxon>Rutelinae</taxon>
        <taxon>Popillia</taxon>
    </lineage>
</organism>
<keyword evidence="2" id="KW-0732">Signal</keyword>
<dbReference type="InterPro" id="IPR000618">
    <property type="entry name" value="Insect_cuticle"/>
</dbReference>
<dbReference type="GO" id="GO:0062129">
    <property type="term" value="C:chitin-based extracellular matrix"/>
    <property type="evidence" value="ECO:0007669"/>
    <property type="project" value="TreeGrafter"/>
</dbReference>
<evidence type="ECO:0000313" key="3">
    <source>
        <dbReference type="EMBL" id="KAK9731382.1"/>
    </source>
</evidence>
<keyword evidence="4" id="KW-1185">Reference proteome</keyword>
<dbReference type="AlphaFoldDB" id="A0AAW1LBU1"/>
<gene>
    <name evidence="3" type="ORF">QE152_g13694</name>
</gene>
<accession>A0AAW1LBU1</accession>
<sequence length="165" mass="18148">MRKSITKIIVYCVVCVLHVSGLKSGGELPPNAPVSVSRGDFTRRYDVEKPLTTFRPYPGAMPSVDGIIRQSSQSNPDESYEYSFETANGIQVEERGIRSSLQDSPIISSGTFEYTAPDNTPIVVKYVANENGFQAEGVHLPTPPPIPFQIIRALEWNAAHPEPNT</sequence>
<evidence type="ECO:0000313" key="4">
    <source>
        <dbReference type="Proteomes" id="UP001458880"/>
    </source>
</evidence>
<protein>
    <submittedName>
        <fullName evidence="3">Insect cuticle protein</fullName>
    </submittedName>
</protein>
<dbReference type="Proteomes" id="UP001458880">
    <property type="component" value="Unassembled WGS sequence"/>
</dbReference>
<dbReference type="PANTHER" id="PTHR10380">
    <property type="entry name" value="CUTICLE PROTEIN"/>
    <property type="match status" value="1"/>
</dbReference>
<reference evidence="3 4" key="1">
    <citation type="journal article" date="2024" name="BMC Genomics">
        <title>De novo assembly and annotation of Popillia japonica's genome with initial clues to its potential as an invasive pest.</title>
        <authorList>
            <person name="Cucini C."/>
            <person name="Boschi S."/>
            <person name="Funari R."/>
            <person name="Cardaioli E."/>
            <person name="Iannotti N."/>
            <person name="Marturano G."/>
            <person name="Paoli F."/>
            <person name="Bruttini M."/>
            <person name="Carapelli A."/>
            <person name="Frati F."/>
            <person name="Nardi F."/>
        </authorList>
    </citation>
    <scope>NUCLEOTIDE SEQUENCE [LARGE SCALE GENOMIC DNA]</scope>
    <source>
        <strain evidence="3">DMR45628</strain>
    </source>
</reference>